<comment type="caution">
    <text evidence="3">The sequence shown here is derived from an EMBL/GenBank/DDBJ whole genome shotgun (WGS) entry which is preliminary data.</text>
</comment>
<evidence type="ECO:0008006" key="5">
    <source>
        <dbReference type="Google" id="ProtNLM"/>
    </source>
</evidence>
<sequence length="372" mass="43497">MSIFNQSSSGFSSKHVSINPPPSVSDLNEVLGASVTSSKLSEIPAFEEIEAIEQSNKNKKLEERRQKGRIRSKATRENKKKYLQHLEGKVAELEQEKFRLQNLLISYRADKLYDIGAGSKSPIENIQSNKYKTIEQFFDRETTQYVGNKSVSMAANFEKKMYKNLQNHKEFIDKAFEAIINSYNPNYKKVFLRDLGPDYTTDYKVIKKYSTFFTGETKLNKYQQQEFIKKHNLNLVDEFAASINPTKQQFEISKMIFRKYYLLNQKYKKAIQLLLEAKQIIEETNVDHNSFTKFLIESQIFEERQMMNSMLKNSIFTKDNAFKDIWQIKISNKTYTFNILDDPTMGEIATKILKTPAKLHEVSFEYNHFSLP</sequence>
<evidence type="ECO:0000256" key="1">
    <source>
        <dbReference type="SAM" id="Coils"/>
    </source>
</evidence>
<feature type="coiled-coil region" evidence="1">
    <location>
        <begin position="76"/>
        <end position="110"/>
    </location>
</feature>
<gene>
    <name evidence="3" type="ORF">ECRASSUSDP1_LOCUS14419</name>
</gene>
<feature type="compositionally biased region" description="Low complexity" evidence="2">
    <location>
        <begin position="1"/>
        <end position="13"/>
    </location>
</feature>
<dbReference type="EMBL" id="CAMPGE010014407">
    <property type="protein sequence ID" value="CAI2373081.1"/>
    <property type="molecule type" value="Genomic_DNA"/>
</dbReference>
<dbReference type="AlphaFoldDB" id="A0AAD1XI01"/>
<evidence type="ECO:0000313" key="3">
    <source>
        <dbReference type="EMBL" id="CAI2373081.1"/>
    </source>
</evidence>
<name>A0AAD1XI01_EUPCR</name>
<keyword evidence="1" id="KW-0175">Coiled coil</keyword>
<evidence type="ECO:0000313" key="4">
    <source>
        <dbReference type="Proteomes" id="UP001295684"/>
    </source>
</evidence>
<feature type="region of interest" description="Disordered" evidence="2">
    <location>
        <begin position="1"/>
        <end position="23"/>
    </location>
</feature>
<protein>
    <recommendedName>
        <fullName evidence="5">BZIP domain-containing protein</fullName>
    </recommendedName>
</protein>
<keyword evidence="4" id="KW-1185">Reference proteome</keyword>
<organism evidence="3 4">
    <name type="scientific">Euplotes crassus</name>
    <dbReference type="NCBI Taxonomy" id="5936"/>
    <lineage>
        <taxon>Eukaryota</taxon>
        <taxon>Sar</taxon>
        <taxon>Alveolata</taxon>
        <taxon>Ciliophora</taxon>
        <taxon>Intramacronucleata</taxon>
        <taxon>Spirotrichea</taxon>
        <taxon>Hypotrichia</taxon>
        <taxon>Euplotida</taxon>
        <taxon>Euplotidae</taxon>
        <taxon>Moneuplotes</taxon>
    </lineage>
</organism>
<evidence type="ECO:0000256" key="2">
    <source>
        <dbReference type="SAM" id="MobiDB-lite"/>
    </source>
</evidence>
<reference evidence="3" key="1">
    <citation type="submission" date="2023-07" db="EMBL/GenBank/DDBJ databases">
        <authorList>
            <consortium name="AG Swart"/>
            <person name="Singh M."/>
            <person name="Singh A."/>
            <person name="Seah K."/>
            <person name="Emmerich C."/>
        </authorList>
    </citation>
    <scope>NUCLEOTIDE SEQUENCE</scope>
    <source>
        <strain evidence="3">DP1</strain>
    </source>
</reference>
<dbReference type="Proteomes" id="UP001295684">
    <property type="component" value="Unassembled WGS sequence"/>
</dbReference>
<accession>A0AAD1XI01</accession>
<proteinExistence type="predicted"/>